<dbReference type="AlphaFoldDB" id="A0A7W7PEU1"/>
<evidence type="ECO:0008006" key="3">
    <source>
        <dbReference type="Google" id="ProtNLM"/>
    </source>
</evidence>
<dbReference type="Proteomes" id="UP000556436">
    <property type="component" value="Unassembled WGS sequence"/>
</dbReference>
<comment type="caution">
    <text evidence="1">The sequence shown here is derived from an EMBL/GenBank/DDBJ whole genome shotgun (WGS) entry which is preliminary data.</text>
</comment>
<evidence type="ECO:0000313" key="2">
    <source>
        <dbReference type="Proteomes" id="UP000556436"/>
    </source>
</evidence>
<reference evidence="1 2" key="1">
    <citation type="submission" date="2020-08" db="EMBL/GenBank/DDBJ databases">
        <title>Genomic Encyclopedia of Type Strains, Phase III (KMG-III): the genomes of soil and plant-associated and newly described type strains.</title>
        <authorList>
            <person name="Whitman W."/>
        </authorList>
    </citation>
    <scope>NUCLEOTIDE SEQUENCE [LARGE SCALE GENOMIC DNA]</scope>
    <source>
        <strain evidence="1 2">CECT 3265</strain>
    </source>
</reference>
<gene>
    <name evidence="1" type="ORF">FHS38_002566</name>
</gene>
<name>A0A7W7PEU1_STRNE</name>
<organism evidence="1 2">
    <name type="scientific">Streptomyces netropsis</name>
    <name type="common">Streptoverticillium netropsis</name>
    <dbReference type="NCBI Taxonomy" id="55404"/>
    <lineage>
        <taxon>Bacteria</taxon>
        <taxon>Bacillati</taxon>
        <taxon>Actinomycetota</taxon>
        <taxon>Actinomycetes</taxon>
        <taxon>Kitasatosporales</taxon>
        <taxon>Streptomycetaceae</taxon>
        <taxon>Streptomyces</taxon>
    </lineage>
</organism>
<protein>
    <recommendedName>
        <fullName evidence="3">Antibiotic biosynthesis monooxygenase</fullName>
    </recommendedName>
</protein>
<keyword evidence="2" id="KW-1185">Reference proteome</keyword>
<dbReference type="EMBL" id="JACHJG010000004">
    <property type="protein sequence ID" value="MBB4886533.1"/>
    <property type="molecule type" value="Genomic_DNA"/>
</dbReference>
<accession>A0A7W7PEU1</accession>
<sequence length="95" mass="10195">MAIFMHAILPGVTAAQYDALNSALRDLPGDTFAGCLAHVAVTTDAGLQVFDLWESEEAMAAFTERLMPHAERAGFPSTGEPPQVLPVHNYWLPGA</sequence>
<evidence type="ECO:0000313" key="1">
    <source>
        <dbReference type="EMBL" id="MBB4886533.1"/>
    </source>
</evidence>
<proteinExistence type="predicted"/>
<dbReference type="RefSeq" id="WP_184733625.1">
    <property type="nucleotide sequence ID" value="NZ_BMRW01000004.1"/>
</dbReference>